<feature type="region of interest" description="Disordered" evidence="8">
    <location>
        <begin position="111"/>
        <end position="145"/>
    </location>
</feature>
<keyword evidence="6" id="KW-0539">Nucleus</keyword>
<evidence type="ECO:0000256" key="5">
    <source>
        <dbReference type="ARBA" id="ARBA00022833"/>
    </source>
</evidence>
<organism evidence="10 11">
    <name type="scientific">Macrophomina phaseolina (strain MS6)</name>
    <name type="common">Charcoal rot fungus</name>
    <dbReference type="NCBI Taxonomy" id="1126212"/>
    <lineage>
        <taxon>Eukaryota</taxon>
        <taxon>Fungi</taxon>
        <taxon>Dikarya</taxon>
        <taxon>Ascomycota</taxon>
        <taxon>Pezizomycotina</taxon>
        <taxon>Dothideomycetes</taxon>
        <taxon>Dothideomycetes incertae sedis</taxon>
        <taxon>Botryosphaeriales</taxon>
        <taxon>Botryosphaeriaceae</taxon>
        <taxon>Macrophomina</taxon>
    </lineage>
</organism>
<gene>
    <name evidence="10" type="ORF">MPH_05165</name>
</gene>
<dbReference type="STRING" id="1126212.K2SLH9"/>
<dbReference type="InParanoid" id="K2SLH9"/>
<dbReference type="InterPro" id="IPR036236">
    <property type="entry name" value="Znf_C2H2_sf"/>
</dbReference>
<feature type="region of interest" description="Disordered" evidence="8">
    <location>
        <begin position="278"/>
        <end position="297"/>
    </location>
</feature>
<evidence type="ECO:0000256" key="2">
    <source>
        <dbReference type="ARBA" id="ARBA00022723"/>
    </source>
</evidence>
<keyword evidence="5" id="KW-0862">Zinc</keyword>
<evidence type="ECO:0000256" key="4">
    <source>
        <dbReference type="ARBA" id="ARBA00022771"/>
    </source>
</evidence>
<accession>K2SLH9</accession>
<protein>
    <submittedName>
        <fullName evidence="10">Zinc finger C2H2-type protein</fullName>
    </submittedName>
</protein>
<evidence type="ECO:0000256" key="1">
    <source>
        <dbReference type="ARBA" id="ARBA00004123"/>
    </source>
</evidence>
<evidence type="ECO:0000256" key="7">
    <source>
        <dbReference type="PROSITE-ProRule" id="PRU00042"/>
    </source>
</evidence>
<dbReference type="FunCoup" id="K2SLH9">
    <property type="interactions" value="286"/>
</dbReference>
<dbReference type="AlphaFoldDB" id="K2SLH9"/>
<dbReference type="Gene3D" id="3.30.160.60">
    <property type="entry name" value="Classic Zinc Finger"/>
    <property type="match status" value="1"/>
</dbReference>
<dbReference type="GO" id="GO:0005634">
    <property type="term" value="C:nucleus"/>
    <property type="evidence" value="ECO:0007669"/>
    <property type="project" value="UniProtKB-SubCell"/>
</dbReference>
<dbReference type="VEuPathDB" id="FungiDB:MPH_05165"/>
<dbReference type="SUPFAM" id="SSF57667">
    <property type="entry name" value="beta-beta-alpha zinc fingers"/>
    <property type="match status" value="1"/>
</dbReference>
<feature type="region of interest" description="Disordered" evidence="8">
    <location>
        <begin position="193"/>
        <end position="239"/>
    </location>
</feature>
<dbReference type="PROSITE" id="PS00028">
    <property type="entry name" value="ZINC_FINGER_C2H2_1"/>
    <property type="match status" value="1"/>
</dbReference>
<evidence type="ECO:0000313" key="11">
    <source>
        <dbReference type="Proteomes" id="UP000007129"/>
    </source>
</evidence>
<feature type="compositionally biased region" description="Polar residues" evidence="8">
    <location>
        <begin position="34"/>
        <end position="67"/>
    </location>
</feature>
<comment type="caution">
    <text evidence="10">The sequence shown here is derived from an EMBL/GenBank/DDBJ whole genome shotgun (WGS) entry which is preliminary data.</text>
</comment>
<sequence>MDGKDSVGRRISLLNEDSSAPANSLPSLEPGLRSRTSSYTSSPCMSPQTPQLLRSDSTDSAAMSTPSPVTPSFDYPEAQSPANMPYYIPNQPQQFKQEPMMQQYPAMLAQSYPHPQSHPQANPIFVRQPGTERQPMPAAQPRTKKNQYPCPLAAQYNCNDYFTTSGHAARHAKKHTGKKDAICPDCRKAFTRKDNMEQHRRTHQNGRNARNASKADEDGRVKKTKAASRPKPSPLQSIQAQVQAGSLVDPGLPISPTSSFSSISSAVQSFSGFTSPQYHDNMSYPPPEHYQLNPATPSTFGLETLALAAGGQRKFEA</sequence>
<dbReference type="PANTHER" id="PTHR24394:SF44">
    <property type="entry name" value="ZINC FINGER PROTEIN 271-LIKE"/>
    <property type="match status" value="1"/>
</dbReference>
<dbReference type="Proteomes" id="UP000007129">
    <property type="component" value="Unassembled WGS sequence"/>
</dbReference>
<dbReference type="FunFam" id="3.30.160.60:FF:002343">
    <property type="entry name" value="Zinc finger protein 33A"/>
    <property type="match status" value="1"/>
</dbReference>
<dbReference type="SMART" id="SM00355">
    <property type="entry name" value="ZnF_C2H2"/>
    <property type="match status" value="2"/>
</dbReference>
<dbReference type="HOGENOM" id="CLU_078872_0_0_1"/>
<dbReference type="GO" id="GO:0008270">
    <property type="term" value="F:zinc ion binding"/>
    <property type="evidence" value="ECO:0007669"/>
    <property type="project" value="UniProtKB-KW"/>
</dbReference>
<evidence type="ECO:0000256" key="6">
    <source>
        <dbReference type="ARBA" id="ARBA00023242"/>
    </source>
</evidence>
<feature type="compositionally biased region" description="Polar residues" evidence="8">
    <location>
        <begin position="15"/>
        <end position="26"/>
    </location>
</feature>
<keyword evidence="4 7" id="KW-0863">Zinc-finger</keyword>
<evidence type="ECO:0000259" key="9">
    <source>
        <dbReference type="PROSITE" id="PS50157"/>
    </source>
</evidence>
<name>K2SLH9_MACPH</name>
<dbReference type="Pfam" id="PF00096">
    <property type="entry name" value="zf-C2H2"/>
    <property type="match status" value="1"/>
</dbReference>
<evidence type="ECO:0000256" key="3">
    <source>
        <dbReference type="ARBA" id="ARBA00022737"/>
    </source>
</evidence>
<reference evidence="10 11" key="1">
    <citation type="journal article" date="2012" name="BMC Genomics">
        <title>Tools to kill: Genome of one of the most destructive plant pathogenic fungi Macrophomina phaseolina.</title>
        <authorList>
            <person name="Islam M.S."/>
            <person name="Haque M.S."/>
            <person name="Islam M.M."/>
            <person name="Emdad E.M."/>
            <person name="Halim A."/>
            <person name="Hossen Q.M.M."/>
            <person name="Hossain M.Z."/>
            <person name="Ahmed B."/>
            <person name="Rahim S."/>
            <person name="Rahman M.S."/>
            <person name="Alam M.M."/>
            <person name="Hou S."/>
            <person name="Wan X."/>
            <person name="Saito J.A."/>
            <person name="Alam M."/>
        </authorList>
    </citation>
    <scope>NUCLEOTIDE SEQUENCE [LARGE SCALE GENOMIC DNA]</scope>
    <source>
        <strain evidence="10 11">MS6</strain>
    </source>
</reference>
<dbReference type="PANTHER" id="PTHR24394">
    <property type="entry name" value="ZINC FINGER PROTEIN"/>
    <property type="match status" value="1"/>
</dbReference>
<proteinExistence type="predicted"/>
<feature type="domain" description="C2H2-type" evidence="9">
    <location>
        <begin position="181"/>
        <end position="208"/>
    </location>
</feature>
<dbReference type="InterPro" id="IPR013087">
    <property type="entry name" value="Znf_C2H2_type"/>
</dbReference>
<feature type="domain" description="C2H2-type" evidence="9">
    <location>
        <begin position="148"/>
        <end position="180"/>
    </location>
</feature>
<dbReference type="OrthoDB" id="6365676at2759"/>
<evidence type="ECO:0000313" key="10">
    <source>
        <dbReference type="EMBL" id="EKG17600.1"/>
    </source>
</evidence>
<feature type="region of interest" description="Disordered" evidence="8">
    <location>
        <begin position="1"/>
        <end position="98"/>
    </location>
</feature>
<dbReference type="GO" id="GO:0000981">
    <property type="term" value="F:DNA-binding transcription factor activity, RNA polymerase II-specific"/>
    <property type="evidence" value="ECO:0007669"/>
    <property type="project" value="TreeGrafter"/>
</dbReference>
<keyword evidence="3" id="KW-0677">Repeat</keyword>
<dbReference type="eggNOG" id="KOG1721">
    <property type="taxonomic scope" value="Eukaryota"/>
</dbReference>
<dbReference type="EMBL" id="AHHD01000230">
    <property type="protein sequence ID" value="EKG17600.1"/>
    <property type="molecule type" value="Genomic_DNA"/>
</dbReference>
<evidence type="ECO:0000256" key="8">
    <source>
        <dbReference type="SAM" id="MobiDB-lite"/>
    </source>
</evidence>
<comment type="subcellular location">
    <subcellularLocation>
        <location evidence="1">Nucleus</location>
    </subcellularLocation>
</comment>
<dbReference type="PROSITE" id="PS50157">
    <property type="entry name" value="ZINC_FINGER_C2H2_2"/>
    <property type="match status" value="2"/>
</dbReference>
<keyword evidence="2" id="KW-0479">Metal-binding</keyword>